<dbReference type="InterPro" id="IPR016989">
    <property type="entry name" value="Atp1_alphaprobac"/>
</dbReference>
<dbReference type="InterPro" id="IPR032820">
    <property type="entry name" value="ATPase_put"/>
</dbReference>
<dbReference type="EMBL" id="UFSM01000001">
    <property type="protein sequence ID" value="SUU91248.1"/>
    <property type="molecule type" value="Genomic_DNA"/>
</dbReference>
<feature type="transmembrane region" description="Helical" evidence="3">
    <location>
        <begin position="67"/>
        <end position="85"/>
    </location>
</feature>
<dbReference type="OrthoDB" id="15401at2"/>
<keyword evidence="1" id="KW-0813">Transport</keyword>
<name>A0A380WQW4_AMIAI</name>
<feature type="region of interest" description="Disordered" evidence="2">
    <location>
        <begin position="1"/>
        <end position="60"/>
    </location>
</feature>
<feature type="compositionally biased region" description="Gly residues" evidence="2">
    <location>
        <begin position="1"/>
        <end position="11"/>
    </location>
</feature>
<gene>
    <name evidence="4" type="primary">atpI</name>
    <name evidence="4" type="ORF">NCTC10684_04511</name>
</gene>
<dbReference type="AlphaFoldDB" id="A0A380WQW4"/>
<dbReference type="GO" id="GO:1902600">
    <property type="term" value="P:proton transmembrane transport"/>
    <property type="evidence" value="ECO:0007669"/>
    <property type="project" value="UniProtKB-KW"/>
</dbReference>
<dbReference type="Pfam" id="PF09527">
    <property type="entry name" value="ATPase_gene1"/>
    <property type="match status" value="1"/>
</dbReference>
<evidence type="ECO:0000256" key="2">
    <source>
        <dbReference type="SAM" id="MobiDB-lite"/>
    </source>
</evidence>
<comment type="function">
    <text evidence="1">A possible function for this protein is to guide the assembly of the membrane sector of the ATPase enzyme complex.</text>
</comment>
<proteinExistence type="inferred from homology"/>
<organism evidence="4 5">
    <name type="scientific">Aminobacter aminovorans</name>
    <name type="common">Chelatobacter heintzii</name>
    <dbReference type="NCBI Taxonomy" id="83263"/>
    <lineage>
        <taxon>Bacteria</taxon>
        <taxon>Pseudomonadati</taxon>
        <taxon>Pseudomonadota</taxon>
        <taxon>Alphaproteobacteria</taxon>
        <taxon>Hyphomicrobiales</taxon>
        <taxon>Phyllobacteriaceae</taxon>
        <taxon>Aminobacter</taxon>
    </lineage>
</organism>
<keyword evidence="1" id="KW-0406">Ion transport</keyword>
<reference evidence="4 5" key="1">
    <citation type="submission" date="2018-06" db="EMBL/GenBank/DDBJ databases">
        <authorList>
            <consortium name="Pathogen Informatics"/>
            <person name="Doyle S."/>
        </authorList>
    </citation>
    <scope>NUCLEOTIDE SEQUENCE [LARGE SCALE GENOMIC DNA]</scope>
    <source>
        <strain evidence="4 5">NCTC10684</strain>
    </source>
</reference>
<feature type="transmembrane region" description="Helical" evidence="3">
    <location>
        <begin position="91"/>
        <end position="112"/>
    </location>
</feature>
<dbReference type="GO" id="GO:0045259">
    <property type="term" value="C:proton-transporting ATP synthase complex"/>
    <property type="evidence" value="ECO:0007669"/>
    <property type="project" value="UniProtKB-UniRule"/>
</dbReference>
<dbReference type="Proteomes" id="UP000254701">
    <property type="component" value="Unassembled WGS sequence"/>
</dbReference>
<comment type="similarity">
    <text evidence="1">Belongs to the bacterial AtpI family.</text>
</comment>
<keyword evidence="1" id="KW-0375">Hydrogen ion transport</keyword>
<evidence type="ECO:0000256" key="1">
    <source>
        <dbReference type="PIRNR" id="PIRNR032126"/>
    </source>
</evidence>
<protein>
    <recommendedName>
        <fullName evidence="1">ATP synthase protein I</fullName>
    </recommendedName>
</protein>
<sequence length="136" mass="14459">MAKPSGPGGNGNSRPENRAENDHRDDELERRRQQLEATLATRRQTAREGEKSTGSNGVTGYGQALKLSSEFIAGIAVGVGLGWIIDRLAGTSPWGLIVFLLLGFGAGVLNVLRSAGMVTDAGIRSPDKQSDEPEKK</sequence>
<dbReference type="RefSeq" id="WP_115733150.1">
    <property type="nucleotide sequence ID" value="NZ_BAAAVY010000037.1"/>
</dbReference>
<dbReference type="PIRSF" id="PIRSF032126">
    <property type="entry name" value="F0F1_ATP_synthase_subunit_I"/>
    <property type="match status" value="1"/>
</dbReference>
<feature type="compositionally biased region" description="Basic and acidic residues" evidence="2">
    <location>
        <begin position="15"/>
        <end position="34"/>
    </location>
</feature>
<keyword evidence="3" id="KW-1133">Transmembrane helix</keyword>
<evidence type="ECO:0000256" key="3">
    <source>
        <dbReference type="SAM" id="Phobius"/>
    </source>
</evidence>
<evidence type="ECO:0000313" key="5">
    <source>
        <dbReference type="Proteomes" id="UP000254701"/>
    </source>
</evidence>
<accession>A0A380WQW4</accession>
<evidence type="ECO:0000313" key="4">
    <source>
        <dbReference type="EMBL" id="SUU91248.1"/>
    </source>
</evidence>
<keyword evidence="3" id="KW-0812">Transmembrane</keyword>
<keyword evidence="1 3" id="KW-0472">Membrane</keyword>